<organism evidence="2 3">
    <name type="scientific">Halopolyspora algeriensis</name>
    <dbReference type="NCBI Taxonomy" id="1500506"/>
    <lineage>
        <taxon>Bacteria</taxon>
        <taxon>Bacillati</taxon>
        <taxon>Actinomycetota</taxon>
        <taxon>Actinomycetes</taxon>
        <taxon>Actinomycetes incertae sedis</taxon>
        <taxon>Halopolyspora</taxon>
    </lineage>
</organism>
<dbReference type="InterPro" id="IPR001646">
    <property type="entry name" value="5peptide_repeat"/>
</dbReference>
<protein>
    <submittedName>
        <fullName evidence="2">Uncharacterized protein YjbI with pentapeptide repeats</fullName>
    </submittedName>
</protein>
<dbReference type="PANTHER" id="PTHR14136">
    <property type="entry name" value="BTB_POZ DOMAIN-CONTAINING PROTEIN KCTD9"/>
    <property type="match status" value="1"/>
</dbReference>
<dbReference type="AlphaFoldDB" id="A0A368VWW0"/>
<dbReference type="EMBL" id="QPJC01000003">
    <property type="protein sequence ID" value="RCW45228.1"/>
    <property type="molecule type" value="Genomic_DNA"/>
</dbReference>
<dbReference type="PANTHER" id="PTHR14136:SF17">
    <property type="entry name" value="BTB_POZ DOMAIN-CONTAINING PROTEIN KCTD9"/>
    <property type="match status" value="1"/>
</dbReference>
<dbReference type="RefSeq" id="WP_114452344.1">
    <property type="nucleotide sequence ID" value="NZ_QPJC01000003.1"/>
</dbReference>
<dbReference type="SUPFAM" id="SSF141571">
    <property type="entry name" value="Pentapeptide repeat-like"/>
    <property type="match status" value="1"/>
</dbReference>
<dbReference type="Pfam" id="PF00805">
    <property type="entry name" value="Pentapeptide"/>
    <property type="match status" value="1"/>
</dbReference>
<keyword evidence="3" id="KW-1185">Reference proteome</keyword>
<evidence type="ECO:0000256" key="1">
    <source>
        <dbReference type="SAM" id="MobiDB-lite"/>
    </source>
</evidence>
<evidence type="ECO:0000313" key="3">
    <source>
        <dbReference type="Proteomes" id="UP000253495"/>
    </source>
</evidence>
<dbReference type="Gene3D" id="2.160.20.80">
    <property type="entry name" value="E3 ubiquitin-protein ligase SopA"/>
    <property type="match status" value="1"/>
</dbReference>
<dbReference type="Proteomes" id="UP000253495">
    <property type="component" value="Unassembled WGS sequence"/>
</dbReference>
<name>A0A368VWW0_9ACTN</name>
<proteinExistence type="predicted"/>
<evidence type="ECO:0000313" key="2">
    <source>
        <dbReference type="EMBL" id="RCW45228.1"/>
    </source>
</evidence>
<gene>
    <name evidence="2" type="ORF">DFQ14_103194</name>
</gene>
<comment type="caution">
    <text evidence="2">The sequence shown here is derived from an EMBL/GenBank/DDBJ whole genome shotgun (WGS) entry which is preliminary data.</text>
</comment>
<accession>A0A368VWW0</accession>
<reference evidence="2 3" key="1">
    <citation type="submission" date="2018-07" db="EMBL/GenBank/DDBJ databases">
        <title>Genomic Encyclopedia of Type Strains, Phase III (KMG-III): the genomes of soil and plant-associated and newly described type strains.</title>
        <authorList>
            <person name="Whitman W."/>
        </authorList>
    </citation>
    <scope>NUCLEOTIDE SEQUENCE [LARGE SCALE GENOMIC DNA]</scope>
    <source>
        <strain evidence="2 3">CECT 8575</strain>
    </source>
</reference>
<dbReference type="InterPro" id="IPR051082">
    <property type="entry name" value="Pentapeptide-BTB/POZ_domain"/>
</dbReference>
<sequence length="229" mass="25213">MPRQRSSRTKTAAQQRRPASPPEHLEPGEEGLADDTGLDGVRITGDLVAQPGDRSITDARLSASRWSAGRVTGRHFRRLRCVDVVVDNCDLSGVITEDSTLRRVEFHECRMSGIVLAGARMEDVLFSRCKLDMANLRMLDGLRVEFLDSDLREADFHAARLAATGIHDSDLSSADFSRATPRHLRLHGSHLHELKGASALGDVVIGPDQLMDMSMALFNDSGITVDEQR</sequence>
<feature type="region of interest" description="Disordered" evidence="1">
    <location>
        <begin position="1"/>
        <end position="36"/>
    </location>
</feature>
<dbReference type="OrthoDB" id="5178273at2"/>